<dbReference type="PANTHER" id="PTHR23389:SF21">
    <property type="entry name" value="ATPASE FAMILY AAA DOMAIN-CONTAINING PROTEIN 5"/>
    <property type="match status" value="1"/>
</dbReference>
<dbReference type="PANTHER" id="PTHR23389">
    <property type="entry name" value="CHROMOSOME TRANSMISSION FIDELITY FACTOR 18"/>
    <property type="match status" value="1"/>
</dbReference>
<dbReference type="AlphaFoldDB" id="A0A8X6JMV1"/>
<name>A0A8X6JMV1_NEPPI</name>
<reference evidence="1" key="1">
    <citation type="submission" date="2020-08" db="EMBL/GenBank/DDBJ databases">
        <title>Multicomponent nature underlies the extraordinary mechanical properties of spider dragline silk.</title>
        <authorList>
            <person name="Kono N."/>
            <person name="Nakamura H."/>
            <person name="Mori M."/>
            <person name="Yoshida Y."/>
            <person name="Ohtoshi R."/>
            <person name="Malay A.D."/>
            <person name="Moran D.A.P."/>
            <person name="Tomita M."/>
            <person name="Numata K."/>
            <person name="Arakawa K."/>
        </authorList>
    </citation>
    <scope>NUCLEOTIDE SEQUENCE</scope>
</reference>
<keyword evidence="2" id="KW-1185">Reference proteome</keyword>
<sequence length="531" mass="61577">MNSLLQIPSLKNVRDPMLWRKFFDPVQAEVRNLESLEINSDSCGKTGYLQKEKKSVENKNIKNQLNVRNFFQVKSPSSTKPLKDQESKISVDKLNCTSSSFPGENHNSTSCSISTQTIILFDDIDVVFQEDEGLWSTIRGFLRISKKPVIFTVSRNLAIVKANLDADIKVLNLKPMIQDLVIEKLSNQYEKHYRKNTNMNIKLLVNNCNDVRRSLLHGQFWSQQCIIPSHVESSGELLSTNTFLLGSMDFSASDFISFLFKNCTLEFSNILSHYHGIGYDVLHSNIFTIFNVILEFEVTRSWQSVIRKHEHPCNNIVEINTESESDNCIQTDLRQEAYKISKEHTLQKNSLNDLFVFSNIFDDFSFIDILKGHFCRSMKWISLPDRIKKWTLGLPVCSEEDYFYLDDIILEVSSLIQLLRLQHAQNKYFYKYDSKLNKIQTLILEHPIVSFDYVNGHKVQMQIENIASVFSASSLLNKTVLNLDYLSTLKIICQEELLRRAKSGKRCNRFLHYFDSISLFVDKYQIEQLLD</sequence>
<proteinExistence type="predicted"/>
<evidence type="ECO:0008006" key="3">
    <source>
        <dbReference type="Google" id="ProtNLM"/>
    </source>
</evidence>
<dbReference type="GO" id="GO:0003677">
    <property type="term" value="F:DNA binding"/>
    <property type="evidence" value="ECO:0007669"/>
    <property type="project" value="TreeGrafter"/>
</dbReference>
<dbReference type="EMBL" id="BMAW01044525">
    <property type="protein sequence ID" value="GFS45212.1"/>
    <property type="molecule type" value="Genomic_DNA"/>
</dbReference>
<gene>
    <name evidence="1" type="ORF">NPIL_628751</name>
</gene>
<dbReference type="Gene3D" id="3.40.50.300">
    <property type="entry name" value="P-loop containing nucleotide triphosphate hydrolases"/>
    <property type="match status" value="1"/>
</dbReference>
<organism evidence="1 2">
    <name type="scientific">Nephila pilipes</name>
    <name type="common">Giant wood spider</name>
    <name type="synonym">Nephila maculata</name>
    <dbReference type="NCBI Taxonomy" id="299642"/>
    <lineage>
        <taxon>Eukaryota</taxon>
        <taxon>Metazoa</taxon>
        <taxon>Ecdysozoa</taxon>
        <taxon>Arthropoda</taxon>
        <taxon>Chelicerata</taxon>
        <taxon>Arachnida</taxon>
        <taxon>Araneae</taxon>
        <taxon>Araneomorphae</taxon>
        <taxon>Entelegynae</taxon>
        <taxon>Araneoidea</taxon>
        <taxon>Nephilidae</taxon>
        <taxon>Nephila</taxon>
    </lineage>
</organism>
<dbReference type="OrthoDB" id="6437645at2759"/>
<protein>
    <recommendedName>
        <fullName evidence="3">ATPase AAA-type core domain-containing protein</fullName>
    </recommendedName>
</protein>
<dbReference type="GO" id="GO:0005634">
    <property type="term" value="C:nucleus"/>
    <property type="evidence" value="ECO:0007669"/>
    <property type="project" value="TreeGrafter"/>
</dbReference>
<dbReference type="InterPro" id="IPR027417">
    <property type="entry name" value="P-loop_NTPase"/>
</dbReference>
<comment type="caution">
    <text evidence="1">The sequence shown here is derived from an EMBL/GenBank/DDBJ whole genome shotgun (WGS) entry which is preliminary data.</text>
</comment>
<dbReference type="Proteomes" id="UP000887013">
    <property type="component" value="Unassembled WGS sequence"/>
</dbReference>
<accession>A0A8X6JMV1</accession>
<evidence type="ECO:0000313" key="2">
    <source>
        <dbReference type="Proteomes" id="UP000887013"/>
    </source>
</evidence>
<evidence type="ECO:0000313" key="1">
    <source>
        <dbReference type="EMBL" id="GFS45212.1"/>
    </source>
</evidence>